<comment type="caution">
    <text evidence="2">The sequence shown here is derived from an EMBL/GenBank/DDBJ whole genome shotgun (WGS) entry which is preliminary data.</text>
</comment>
<reference evidence="2 3" key="1">
    <citation type="journal article" date="2019" name="Int. J. Syst. Evol. Microbiol.">
        <title>The Global Catalogue of Microorganisms (GCM) 10K type strain sequencing project: providing services to taxonomists for standard genome sequencing and annotation.</title>
        <authorList>
            <consortium name="The Broad Institute Genomics Platform"/>
            <consortium name="The Broad Institute Genome Sequencing Center for Infectious Disease"/>
            <person name="Wu L."/>
            <person name="Ma J."/>
        </authorList>
    </citation>
    <scope>NUCLEOTIDE SEQUENCE [LARGE SCALE GENOMIC DNA]</scope>
    <source>
        <strain evidence="2 3">JCM 11136</strain>
    </source>
</reference>
<dbReference type="InterPro" id="IPR005302">
    <property type="entry name" value="MoCF_Sase_C"/>
</dbReference>
<dbReference type="PANTHER" id="PTHR14237:SF19">
    <property type="entry name" value="MITOCHONDRIAL AMIDOXIME REDUCING COMPONENT 1"/>
    <property type="match status" value="1"/>
</dbReference>
<protein>
    <submittedName>
        <fullName evidence="2">MOSC domain-containing protein</fullName>
    </submittedName>
</protein>
<proteinExistence type="predicted"/>
<dbReference type="EMBL" id="BAAAHQ010000001">
    <property type="protein sequence ID" value="GAA0912807.1"/>
    <property type="molecule type" value="Genomic_DNA"/>
</dbReference>
<gene>
    <name evidence="2" type="ORF">GCM10009560_03970</name>
</gene>
<evidence type="ECO:0000259" key="1">
    <source>
        <dbReference type="PROSITE" id="PS51340"/>
    </source>
</evidence>
<evidence type="ECO:0000313" key="3">
    <source>
        <dbReference type="Proteomes" id="UP001501578"/>
    </source>
</evidence>
<keyword evidence="3" id="KW-1185">Reference proteome</keyword>
<dbReference type="SUPFAM" id="SSF50800">
    <property type="entry name" value="PK beta-barrel domain-like"/>
    <property type="match status" value="1"/>
</dbReference>
<dbReference type="RefSeq" id="WP_343947892.1">
    <property type="nucleotide sequence ID" value="NZ_BAAAHQ010000001.1"/>
</dbReference>
<dbReference type="InterPro" id="IPR011037">
    <property type="entry name" value="Pyrv_Knase-like_insert_dom_sf"/>
</dbReference>
<feature type="domain" description="MOSC" evidence="1">
    <location>
        <begin position="114"/>
        <end position="271"/>
    </location>
</feature>
<dbReference type="SUPFAM" id="SSF141673">
    <property type="entry name" value="MOSC N-terminal domain-like"/>
    <property type="match status" value="1"/>
</dbReference>
<dbReference type="Proteomes" id="UP001501578">
    <property type="component" value="Unassembled WGS sequence"/>
</dbReference>
<dbReference type="PROSITE" id="PS51340">
    <property type="entry name" value="MOSC"/>
    <property type="match status" value="1"/>
</dbReference>
<dbReference type="Pfam" id="PF03473">
    <property type="entry name" value="MOSC"/>
    <property type="match status" value="1"/>
</dbReference>
<dbReference type="InterPro" id="IPR005303">
    <property type="entry name" value="MOCOS_middle"/>
</dbReference>
<dbReference type="PANTHER" id="PTHR14237">
    <property type="entry name" value="MOLYBDOPTERIN COFACTOR SULFURASE MOSC"/>
    <property type="match status" value="1"/>
</dbReference>
<organism evidence="2 3">
    <name type="scientific">Nonomuraea longicatena</name>
    <dbReference type="NCBI Taxonomy" id="83682"/>
    <lineage>
        <taxon>Bacteria</taxon>
        <taxon>Bacillati</taxon>
        <taxon>Actinomycetota</taxon>
        <taxon>Actinomycetes</taxon>
        <taxon>Streptosporangiales</taxon>
        <taxon>Streptosporangiaceae</taxon>
        <taxon>Nonomuraea</taxon>
    </lineage>
</organism>
<accession>A0ABN1NN86</accession>
<sequence>MIVRAVHVYPIKSTQGYEVPAADVEPWGLVHDRRYMVVDEHDTMMTAREHPLLLTCRAEVTGTGLTLTGGHAAPVRVSPTDRVRTVRLRAELMELRDCGDEAAAWLSELLGRPVRLVWQDDPTRRPVDPDYGLPEDRVSLADGYPLLLTSTASLDRLNDWIAEAAVERGEEVPEPLPMHRFRPNVVVDGVETAFAEDGWQRVRIGDLDFRMSKLCARCVLTTIDNTTLAKGKEPIRTLAVHRRWDGKTWFGVNLIPDGEGRIRTGDPVKVL</sequence>
<dbReference type="Pfam" id="PF03476">
    <property type="entry name" value="MOSC_N"/>
    <property type="match status" value="1"/>
</dbReference>
<evidence type="ECO:0000313" key="2">
    <source>
        <dbReference type="EMBL" id="GAA0912807.1"/>
    </source>
</evidence>
<name>A0ABN1NN86_9ACTN</name>